<accession>A0ABR1Y1M9</accession>
<comment type="caution">
    <text evidence="1">The sequence shown here is derived from an EMBL/GenBank/DDBJ whole genome shotgun (WGS) entry which is preliminary data.</text>
</comment>
<sequence>MLAACWPGIRALLFPTSACVYPPSAHGVGVELMPHRTSFSQPTALSRHVVARFNVWRKGCRVVDVSRHLEPVSDVVFPTFWKPVR</sequence>
<dbReference type="EMBL" id="JBBWUH010000002">
    <property type="protein sequence ID" value="KAK8175071.1"/>
    <property type="molecule type" value="Genomic_DNA"/>
</dbReference>
<evidence type="ECO:0008006" key="3">
    <source>
        <dbReference type="Google" id="ProtNLM"/>
    </source>
</evidence>
<reference evidence="1 2" key="1">
    <citation type="journal article" date="2022" name="G3 (Bethesda)">
        <title>Enemy or ally: a genomic approach to elucidate the lifestyle of Phyllosticta citrichinaensis.</title>
        <authorList>
            <person name="Buijs V.A."/>
            <person name="Groenewald J.Z."/>
            <person name="Haridas S."/>
            <person name="LaButti K.M."/>
            <person name="Lipzen A."/>
            <person name="Martin F.M."/>
            <person name="Barry K."/>
            <person name="Grigoriev I.V."/>
            <person name="Crous P.W."/>
            <person name="Seidl M.F."/>
        </authorList>
    </citation>
    <scope>NUCLEOTIDE SEQUENCE [LARGE SCALE GENOMIC DNA]</scope>
    <source>
        <strain evidence="1 2">CBS 129764</strain>
    </source>
</reference>
<dbReference type="Proteomes" id="UP001456524">
    <property type="component" value="Unassembled WGS sequence"/>
</dbReference>
<proteinExistence type="predicted"/>
<evidence type="ECO:0000313" key="1">
    <source>
        <dbReference type="EMBL" id="KAK8175071.1"/>
    </source>
</evidence>
<protein>
    <recommendedName>
        <fullName evidence="3">Secreted protein</fullName>
    </recommendedName>
</protein>
<organism evidence="1 2">
    <name type="scientific">Phyllosticta citrichinensis</name>
    <dbReference type="NCBI Taxonomy" id="1130410"/>
    <lineage>
        <taxon>Eukaryota</taxon>
        <taxon>Fungi</taxon>
        <taxon>Dikarya</taxon>
        <taxon>Ascomycota</taxon>
        <taxon>Pezizomycotina</taxon>
        <taxon>Dothideomycetes</taxon>
        <taxon>Dothideomycetes incertae sedis</taxon>
        <taxon>Botryosphaeriales</taxon>
        <taxon>Phyllostictaceae</taxon>
        <taxon>Phyllosticta</taxon>
    </lineage>
</organism>
<keyword evidence="2" id="KW-1185">Reference proteome</keyword>
<gene>
    <name evidence="1" type="ORF">IWX90DRAFT_423212</name>
</gene>
<evidence type="ECO:0000313" key="2">
    <source>
        <dbReference type="Proteomes" id="UP001456524"/>
    </source>
</evidence>
<name>A0ABR1Y1M9_9PEZI</name>